<accession>K0B3K1</accession>
<gene>
    <name evidence="1" type="ordered locus">Curi_c24300</name>
</gene>
<evidence type="ECO:0000313" key="1">
    <source>
        <dbReference type="EMBL" id="AFS79425.1"/>
    </source>
</evidence>
<evidence type="ECO:0000313" key="2">
    <source>
        <dbReference type="Proteomes" id="UP000006094"/>
    </source>
</evidence>
<dbReference type="KEGG" id="cad:Curi_c24300"/>
<keyword evidence="2" id="KW-1185">Reference proteome</keyword>
<reference evidence="1 2" key="1">
    <citation type="journal article" date="2012" name="PLoS ONE">
        <title>The purine-utilizing bacterium Clostridium acidurici 9a: a genome-guided metabolic reconsideration.</title>
        <authorList>
            <person name="Hartwich K."/>
            <person name="Poehlein A."/>
            <person name="Daniel R."/>
        </authorList>
    </citation>
    <scope>NUCLEOTIDE SEQUENCE [LARGE SCALE GENOMIC DNA]</scope>
    <source>
        <strain evidence="2">ATCC 7906 / DSM 604 / BCRC 14475 / CIP 104303 / KCTC 5404 / NCIMB 10678 / 9a</strain>
    </source>
</reference>
<dbReference type="Proteomes" id="UP000006094">
    <property type="component" value="Chromosome"/>
</dbReference>
<dbReference type="EMBL" id="CP003326">
    <property type="protein sequence ID" value="AFS79425.1"/>
    <property type="molecule type" value="Genomic_DNA"/>
</dbReference>
<organism evidence="1 2">
    <name type="scientific">Gottschalkia acidurici (strain ATCC 7906 / DSM 604 / BCRC 14475 / CIP 104303 / KCTC 5404 / NCIMB 10678 / 9a)</name>
    <name type="common">Clostridium acidurici</name>
    <dbReference type="NCBI Taxonomy" id="1128398"/>
    <lineage>
        <taxon>Bacteria</taxon>
        <taxon>Bacillati</taxon>
        <taxon>Bacillota</taxon>
        <taxon>Tissierellia</taxon>
        <taxon>Tissierellales</taxon>
        <taxon>Gottschalkiaceae</taxon>
        <taxon>Gottschalkia</taxon>
    </lineage>
</organism>
<dbReference type="HOGENOM" id="CLU_2407964_0_0_9"/>
<name>K0B3K1_GOTA9</name>
<dbReference type="OrthoDB" id="1710386at2"/>
<dbReference type="AlphaFoldDB" id="K0B3K1"/>
<dbReference type="RefSeq" id="WP_014968559.1">
    <property type="nucleotide sequence ID" value="NC_018664.1"/>
</dbReference>
<proteinExistence type="predicted"/>
<protein>
    <submittedName>
        <fullName evidence="1">Uncharacterized protein</fullName>
    </submittedName>
</protein>
<sequence>MIRSSKRRQASELKKMLDKMSLSEVQEFITQIYVDGVNNTIALHKEALNEIYGFGEGRYNRIYEYISLKLVKNKEKEKTNCVPVHEDENNAI</sequence>
<dbReference type="STRING" id="1128398.Curi_c24300"/>